<protein>
    <recommendedName>
        <fullName evidence="4">DUF3592 domain-containing protein</fullName>
    </recommendedName>
</protein>
<evidence type="ECO:0000313" key="3">
    <source>
        <dbReference type="Proteomes" id="UP001468798"/>
    </source>
</evidence>
<evidence type="ECO:0000256" key="1">
    <source>
        <dbReference type="SAM" id="Phobius"/>
    </source>
</evidence>
<organism evidence="2 3">
    <name type="scientific">Flavobacterium polysaccharolyticum</name>
    <dbReference type="NCBI Taxonomy" id="3133148"/>
    <lineage>
        <taxon>Bacteria</taxon>
        <taxon>Pseudomonadati</taxon>
        <taxon>Bacteroidota</taxon>
        <taxon>Flavobacteriia</taxon>
        <taxon>Flavobacteriales</taxon>
        <taxon>Flavobacteriaceae</taxon>
        <taxon>Flavobacterium</taxon>
    </lineage>
</organism>
<keyword evidence="1" id="KW-0812">Transmembrane</keyword>
<keyword evidence="1" id="KW-1133">Transmembrane helix</keyword>
<feature type="transmembrane region" description="Helical" evidence="1">
    <location>
        <begin position="23"/>
        <end position="46"/>
    </location>
</feature>
<name>A0ABU9NKJ3_9FLAO</name>
<sequence>MSRRIKDYDRIKKDSRRKKAKQYFYILLVLSPLLYVVLGIIKWPIYNSLLDNYGIKTEATIINEKNFMGKGIITQMFSYSYEFSINNKCYRGDSKDRKYKIGNKLEVEYLEFFPQVNRTSKKQTHCL</sequence>
<proteinExistence type="predicted"/>
<evidence type="ECO:0008006" key="4">
    <source>
        <dbReference type="Google" id="ProtNLM"/>
    </source>
</evidence>
<evidence type="ECO:0000313" key="2">
    <source>
        <dbReference type="EMBL" id="MEM0575834.1"/>
    </source>
</evidence>
<dbReference type="EMBL" id="JBCGDP010000003">
    <property type="protein sequence ID" value="MEM0575834.1"/>
    <property type="molecule type" value="Genomic_DNA"/>
</dbReference>
<keyword evidence="3" id="KW-1185">Reference proteome</keyword>
<dbReference type="Proteomes" id="UP001468798">
    <property type="component" value="Unassembled WGS sequence"/>
</dbReference>
<reference evidence="2 3" key="1">
    <citation type="submission" date="2024-03" db="EMBL/GenBank/DDBJ databases">
        <title>Two novel species of the genus Flavobacterium exhibiting potentially degradation of complex polysaccharides.</title>
        <authorList>
            <person name="Lian X."/>
        </authorList>
    </citation>
    <scope>NUCLEOTIDE SEQUENCE [LARGE SCALE GENOMIC DNA]</scope>
    <source>
        <strain evidence="2 3">N6</strain>
    </source>
</reference>
<dbReference type="RefSeq" id="WP_342690902.1">
    <property type="nucleotide sequence ID" value="NZ_JBCGDP010000003.1"/>
</dbReference>
<keyword evidence="1" id="KW-0472">Membrane</keyword>
<comment type="caution">
    <text evidence="2">The sequence shown here is derived from an EMBL/GenBank/DDBJ whole genome shotgun (WGS) entry which is preliminary data.</text>
</comment>
<gene>
    <name evidence="2" type="ORF">WFZ86_04940</name>
</gene>
<accession>A0ABU9NKJ3</accession>